<dbReference type="Proteomes" id="UP001198830">
    <property type="component" value="Unassembled WGS sequence"/>
</dbReference>
<name>A0ABS8H2A5_9SPHN</name>
<protein>
    <submittedName>
        <fullName evidence="1">Uncharacterized protein</fullName>
    </submittedName>
</protein>
<reference evidence="1 2" key="1">
    <citation type="submission" date="2021-10" db="EMBL/GenBank/DDBJ databases">
        <title>The diversity and Nitrogen Metabolism of Culturable Nitrate-Utilizing Bacteria Within the Oxygen Minimum Zone of the Changjiang (Yangtze River)Estuary.</title>
        <authorList>
            <person name="Zhang D."/>
            <person name="Zheng J."/>
            <person name="Liu S."/>
            <person name="He W."/>
        </authorList>
    </citation>
    <scope>NUCLEOTIDE SEQUENCE [LARGE SCALE GENOMIC DNA]</scope>
    <source>
        <strain evidence="1 2">FXH275-2</strain>
    </source>
</reference>
<dbReference type="EMBL" id="JAJGNP010000004">
    <property type="protein sequence ID" value="MCC4232431.1"/>
    <property type="molecule type" value="Genomic_DNA"/>
</dbReference>
<dbReference type="RefSeq" id="WP_228226695.1">
    <property type="nucleotide sequence ID" value="NZ_JAJGNP010000004.1"/>
</dbReference>
<organism evidence="1 2">
    <name type="scientific">Sphingobium soli</name>
    <dbReference type="NCBI Taxonomy" id="1591116"/>
    <lineage>
        <taxon>Bacteria</taxon>
        <taxon>Pseudomonadati</taxon>
        <taxon>Pseudomonadota</taxon>
        <taxon>Alphaproteobacteria</taxon>
        <taxon>Sphingomonadales</taxon>
        <taxon>Sphingomonadaceae</taxon>
        <taxon>Sphingobium</taxon>
    </lineage>
</organism>
<accession>A0ABS8H2A5</accession>
<proteinExistence type="predicted"/>
<evidence type="ECO:0000313" key="1">
    <source>
        <dbReference type="EMBL" id="MCC4232431.1"/>
    </source>
</evidence>
<sequence>MPTEDSLFEVWDTVERLAKDHDVSTRSQNDAQVAALNARIVSLEAVLQMLVDPATGEGGYSDIRAKAVQVLTHSA</sequence>
<keyword evidence="2" id="KW-1185">Reference proteome</keyword>
<gene>
    <name evidence="1" type="ORF">LL253_06975</name>
</gene>
<comment type="caution">
    <text evidence="1">The sequence shown here is derived from an EMBL/GenBank/DDBJ whole genome shotgun (WGS) entry which is preliminary data.</text>
</comment>
<evidence type="ECO:0000313" key="2">
    <source>
        <dbReference type="Proteomes" id="UP001198830"/>
    </source>
</evidence>